<reference evidence="1 2" key="1">
    <citation type="submission" date="2019-04" db="EMBL/GenBank/DDBJ databases">
        <title>Draft genome of the big-headed turtle Platysternon megacephalum.</title>
        <authorList>
            <person name="Gong S."/>
        </authorList>
    </citation>
    <scope>NUCLEOTIDE SEQUENCE [LARGE SCALE GENOMIC DNA]</scope>
    <source>
        <strain evidence="1">DO16091913</strain>
        <tissue evidence="1">Muscle</tissue>
    </source>
</reference>
<dbReference type="EMBL" id="QXTE01000341">
    <property type="protein sequence ID" value="TFJ99244.1"/>
    <property type="molecule type" value="Genomic_DNA"/>
</dbReference>
<evidence type="ECO:0000313" key="1">
    <source>
        <dbReference type="EMBL" id="TFJ99244.1"/>
    </source>
</evidence>
<comment type="caution">
    <text evidence="1">The sequence shown here is derived from an EMBL/GenBank/DDBJ whole genome shotgun (WGS) entry which is preliminary data.</text>
</comment>
<dbReference type="AlphaFoldDB" id="A0A4D9DQE6"/>
<dbReference type="OrthoDB" id="10053290at2759"/>
<keyword evidence="2" id="KW-1185">Reference proteome</keyword>
<accession>A0A4D9DQE6</accession>
<sequence length="245" mass="27357">MLQVKVKMKRQKTVQQFFHSKASKNNQGEEHTKNQEYINMSSEVAKDGYWCTSCKKAYEEGKLPSAIIGKGGGAWLARPISKANADKLCEKATKHQASELHQHAESLISQSLSKPIFEVLNEAVKNAGDTTQVIRTNMAVVSYFLFNQEIPHNTNWRPMLSALSLVHPEVGHWFRTRLANAHYLSARNSTDWLEACSATVKDSAVEKVKTLSQHSENVHTWPMNAAMQMGVVTGWFTETPLGAAS</sequence>
<protein>
    <submittedName>
        <fullName evidence="1">Glutathione S-transferase kappa 1</fullName>
    </submittedName>
</protein>
<organism evidence="1 2">
    <name type="scientific">Platysternon megacephalum</name>
    <name type="common">big-headed turtle</name>
    <dbReference type="NCBI Taxonomy" id="55544"/>
    <lineage>
        <taxon>Eukaryota</taxon>
        <taxon>Metazoa</taxon>
        <taxon>Chordata</taxon>
        <taxon>Craniata</taxon>
        <taxon>Vertebrata</taxon>
        <taxon>Euteleostomi</taxon>
        <taxon>Archelosauria</taxon>
        <taxon>Testudinata</taxon>
        <taxon>Testudines</taxon>
        <taxon>Cryptodira</taxon>
        <taxon>Durocryptodira</taxon>
        <taxon>Testudinoidea</taxon>
        <taxon>Platysternidae</taxon>
        <taxon>Platysternon</taxon>
    </lineage>
</organism>
<dbReference type="Proteomes" id="UP000297703">
    <property type="component" value="Unassembled WGS sequence"/>
</dbReference>
<evidence type="ECO:0000313" key="2">
    <source>
        <dbReference type="Proteomes" id="UP000297703"/>
    </source>
</evidence>
<reference evidence="1 2" key="2">
    <citation type="submission" date="2019-04" db="EMBL/GenBank/DDBJ databases">
        <title>The genome sequence of big-headed turtle.</title>
        <authorList>
            <person name="Gong S."/>
        </authorList>
    </citation>
    <scope>NUCLEOTIDE SEQUENCE [LARGE SCALE GENOMIC DNA]</scope>
    <source>
        <strain evidence="1">DO16091913</strain>
        <tissue evidence="1">Muscle</tissue>
    </source>
</reference>
<keyword evidence="1" id="KW-0808">Transferase</keyword>
<dbReference type="GO" id="GO:0016740">
    <property type="term" value="F:transferase activity"/>
    <property type="evidence" value="ECO:0007669"/>
    <property type="project" value="UniProtKB-KW"/>
</dbReference>
<proteinExistence type="predicted"/>
<gene>
    <name evidence="1" type="ORF">DR999_PMT18739</name>
</gene>
<name>A0A4D9DQE6_9SAUR</name>